<evidence type="ECO:0000256" key="3">
    <source>
        <dbReference type="ARBA" id="ARBA00022448"/>
    </source>
</evidence>
<dbReference type="GO" id="GO:0005886">
    <property type="term" value="C:plasma membrane"/>
    <property type="evidence" value="ECO:0007669"/>
    <property type="project" value="UniProtKB-SubCell"/>
</dbReference>
<protein>
    <submittedName>
        <fullName evidence="11">Cation diffusion facilitator family transporter</fullName>
    </submittedName>
</protein>
<feature type="domain" description="Cation efflux protein cytoplasmic" evidence="10">
    <location>
        <begin position="206"/>
        <end position="284"/>
    </location>
</feature>
<dbReference type="InterPro" id="IPR036837">
    <property type="entry name" value="Cation_efflux_CTD_sf"/>
</dbReference>
<keyword evidence="12" id="KW-1185">Reference proteome</keyword>
<comment type="subcellular location">
    <subcellularLocation>
        <location evidence="1">Cell membrane</location>
        <topology evidence="1">Multi-pass membrane protein</topology>
    </subcellularLocation>
</comment>
<dbReference type="PANTHER" id="PTHR43840">
    <property type="entry name" value="MITOCHONDRIAL METAL TRANSPORTER 1-RELATED"/>
    <property type="match status" value="1"/>
</dbReference>
<dbReference type="InterPro" id="IPR027469">
    <property type="entry name" value="Cation_efflux_TMD_sf"/>
</dbReference>
<feature type="transmembrane region" description="Helical" evidence="8">
    <location>
        <begin position="147"/>
        <end position="166"/>
    </location>
</feature>
<evidence type="ECO:0000256" key="4">
    <source>
        <dbReference type="ARBA" id="ARBA00022475"/>
    </source>
</evidence>
<feature type="transmembrane region" description="Helical" evidence="8">
    <location>
        <begin position="38"/>
        <end position="55"/>
    </location>
</feature>
<feature type="transmembrane region" description="Helical" evidence="8">
    <location>
        <begin position="76"/>
        <end position="97"/>
    </location>
</feature>
<evidence type="ECO:0000259" key="9">
    <source>
        <dbReference type="Pfam" id="PF01545"/>
    </source>
</evidence>
<accession>A0A9X4GY60</accession>
<dbReference type="Proteomes" id="UP001154312">
    <property type="component" value="Unassembled WGS sequence"/>
</dbReference>
<dbReference type="GO" id="GO:0015341">
    <property type="term" value="F:zinc efflux antiporter activity"/>
    <property type="evidence" value="ECO:0007669"/>
    <property type="project" value="TreeGrafter"/>
</dbReference>
<evidence type="ECO:0000256" key="7">
    <source>
        <dbReference type="ARBA" id="ARBA00023136"/>
    </source>
</evidence>
<dbReference type="Gene3D" id="1.20.1510.10">
    <property type="entry name" value="Cation efflux protein transmembrane domain"/>
    <property type="match status" value="1"/>
</dbReference>
<dbReference type="InterPro" id="IPR050291">
    <property type="entry name" value="CDF_Transporter"/>
</dbReference>
<dbReference type="FunFam" id="1.20.1510.10:FF:000006">
    <property type="entry name" value="Divalent cation efflux transporter"/>
    <property type="match status" value="1"/>
</dbReference>
<dbReference type="GO" id="GO:0006882">
    <property type="term" value="P:intracellular zinc ion homeostasis"/>
    <property type="evidence" value="ECO:0007669"/>
    <property type="project" value="TreeGrafter"/>
</dbReference>
<dbReference type="Pfam" id="PF16916">
    <property type="entry name" value="ZT_dimer"/>
    <property type="match status" value="1"/>
</dbReference>
<feature type="transmembrane region" description="Helical" evidence="8">
    <location>
        <begin position="172"/>
        <end position="191"/>
    </location>
</feature>
<dbReference type="GO" id="GO:0015086">
    <property type="term" value="F:cadmium ion transmembrane transporter activity"/>
    <property type="evidence" value="ECO:0007669"/>
    <property type="project" value="TreeGrafter"/>
</dbReference>
<feature type="transmembrane region" description="Helical" evidence="8">
    <location>
        <begin position="109"/>
        <end position="126"/>
    </location>
</feature>
<dbReference type="GO" id="GO:0015093">
    <property type="term" value="F:ferrous iron transmembrane transporter activity"/>
    <property type="evidence" value="ECO:0007669"/>
    <property type="project" value="TreeGrafter"/>
</dbReference>
<gene>
    <name evidence="11" type="ORF">L7E55_03645</name>
</gene>
<reference evidence="11" key="1">
    <citation type="submission" date="2022-02" db="EMBL/GenBank/DDBJ databases">
        <authorList>
            <person name="Leng L."/>
        </authorList>
    </citation>
    <scope>NUCLEOTIDE SEQUENCE</scope>
    <source>
        <strain evidence="11">JI</strain>
    </source>
</reference>
<keyword evidence="6 8" id="KW-1133">Transmembrane helix</keyword>
<dbReference type="Gene3D" id="3.30.70.1350">
    <property type="entry name" value="Cation efflux protein, cytoplasmic domain"/>
    <property type="match status" value="1"/>
</dbReference>
<sequence length="320" mass="34610">MNDKIKVAHLSIASNAALTLGKLAIGITMNSVSVISEAIHSGLDLIAALIAFFSVRESAKPADERHHYGHGKFENVAGITEAILILGAAVIIIHNAYPKLFGRTEIHSLDMGAAVMGISAVVNFLVSRKLFNVGRRTDSPALEADAWHLLTDVYTSLGVLAGIVAIKITGLTIIDPLIAIGVSLLIFNAAIRLIRNSMQSILDARLPEADERVIKEVLNKYSPEFVEFHKLRTRKAGSQRYVDLHLVVPGHMLINKAHNICDQIEEEISDRLSGIHVLIHAEPCALNCSDCRQTAAGKSNSVSCEILDKNKLLGGKPGNK</sequence>
<dbReference type="PANTHER" id="PTHR43840:SF15">
    <property type="entry name" value="MITOCHONDRIAL METAL TRANSPORTER 1-RELATED"/>
    <property type="match status" value="1"/>
</dbReference>
<feature type="domain" description="Cation efflux protein transmembrane" evidence="9">
    <location>
        <begin position="9"/>
        <end position="202"/>
    </location>
</feature>
<dbReference type="Pfam" id="PF01545">
    <property type="entry name" value="Cation_efflux"/>
    <property type="match status" value="1"/>
</dbReference>
<keyword evidence="5 8" id="KW-0812">Transmembrane</keyword>
<evidence type="ECO:0000256" key="8">
    <source>
        <dbReference type="SAM" id="Phobius"/>
    </source>
</evidence>
<dbReference type="SUPFAM" id="SSF160240">
    <property type="entry name" value="Cation efflux protein cytoplasmic domain-like"/>
    <property type="match status" value="1"/>
</dbReference>
<evidence type="ECO:0000313" key="11">
    <source>
        <dbReference type="EMBL" id="MDF9407462.1"/>
    </source>
</evidence>
<evidence type="ECO:0000259" key="10">
    <source>
        <dbReference type="Pfam" id="PF16916"/>
    </source>
</evidence>
<evidence type="ECO:0000256" key="1">
    <source>
        <dbReference type="ARBA" id="ARBA00004651"/>
    </source>
</evidence>
<evidence type="ECO:0000256" key="2">
    <source>
        <dbReference type="ARBA" id="ARBA00008114"/>
    </source>
</evidence>
<evidence type="ECO:0000313" key="12">
    <source>
        <dbReference type="Proteomes" id="UP001154312"/>
    </source>
</evidence>
<dbReference type="NCBIfam" id="TIGR01297">
    <property type="entry name" value="CDF"/>
    <property type="match status" value="1"/>
</dbReference>
<dbReference type="InterPro" id="IPR002524">
    <property type="entry name" value="Cation_efflux"/>
</dbReference>
<dbReference type="InterPro" id="IPR058533">
    <property type="entry name" value="Cation_efflux_TM"/>
</dbReference>
<keyword evidence="3" id="KW-0813">Transport</keyword>
<comment type="caution">
    <text evidence="11">The sequence shown here is derived from an EMBL/GenBank/DDBJ whole genome shotgun (WGS) entry which is preliminary data.</text>
</comment>
<dbReference type="RefSeq" id="WP_277442695.1">
    <property type="nucleotide sequence ID" value="NZ_JAKOAV010000004.1"/>
</dbReference>
<keyword evidence="7 8" id="KW-0472">Membrane</keyword>
<keyword evidence="4" id="KW-1003">Cell membrane</keyword>
<feature type="transmembrane region" description="Helical" evidence="8">
    <location>
        <begin position="12"/>
        <end position="32"/>
    </location>
</feature>
<comment type="similarity">
    <text evidence="2">Belongs to the cation diffusion facilitator (CDF) transporter (TC 2.A.4) family.</text>
</comment>
<dbReference type="InterPro" id="IPR027470">
    <property type="entry name" value="Cation_efflux_CTD"/>
</dbReference>
<proteinExistence type="inferred from homology"/>
<organism evidence="11 12">
    <name type="scientific">Pelotomaculum isophthalicicum JI</name>
    <dbReference type="NCBI Taxonomy" id="947010"/>
    <lineage>
        <taxon>Bacteria</taxon>
        <taxon>Bacillati</taxon>
        <taxon>Bacillota</taxon>
        <taxon>Clostridia</taxon>
        <taxon>Eubacteriales</taxon>
        <taxon>Desulfotomaculaceae</taxon>
        <taxon>Pelotomaculum</taxon>
    </lineage>
</organism>
<dbReference type="EMBL" id="JAKOAV010000004">
    <property type="protein sequence ID" value="MDF9407462.1"/>
    <property type="molecule type" value="Genomic_DNA"/>
</dbReference>
<evidence type="ECO:0000256" key="6">
    <source>
        <dbReference type="ARBA" id="ARBA00022989"/>
    </source>
</evidence>
<name>A0A9X4GY60_9FIRM</name>
<evidence type="ECO:0000256" key="5">
    <source>
        <dbReference type="ARBA" id="ARBA00022692"/>
    </source>
</evidence>
<dbReference type="SUPFAM" id="SSF161111">
    <property type="entry name" value="Cation efflux protein transmembrane domain-like"/>
    <property type="match status" value="1"/>
</dbReference>
<dbReference type="FunFam" id="3.30.70.1350:FF:000002">
    <property type="entry name" value="Ferrous-iron efflux pump FieF"/>
    <property type="match status" value="1"/>
</dbReference>
<dbReference type="AlphaFoldDB" id="A0A9X4GY60"/>